<dbReference type="AlphaFoldDB" id="A0AAP0K905"/>
<sequence length="117" mass="12950">MERMERQKRENGIGNGEVTLSERIGGLFLVSRRERMGTNVGYRLCSSRRVEAAILLGILRIVPISFRGSPTSLNPLSEHPLYAVAPPGYSCSIVVERPVKSVASFRMFSRAAAKVSR</sequence>
<accession>A0AAP0K905</accession>
<reference evidence="1 2" key="1">
    <citation type="submission" date="2024-01" db="EMBL/GenBank/DDBJ databases">
        <title>Genome assemblies of Stephania.</title>
        <authorList>
            <person name="Yang L."/>
        </authorList>
    </citation>
    <scope>NUCLEOTIDE SEQUENCE [LARGE SCALE GENOMIC DNA]</scope>
    <source>
        <strain evidence="1">JXDWG</strain>
        <tissue evidence="1">Leaf</tissue>
    </source>
</reference>
<evidence type="ECO:0000313" key="1">
    <source>
        <dbReference type="EMBL" id="KAK9148236.1"/>
    </source>
</evidence>
<keyword evidence="2" id="KW-1185">Reference proteome</keyword>
<comment type="caution">
    <text evidence="1">The sequence shown here is derived from an EMBL/GenBank/DDBJ whole genome shotgun (WGS) entry which is preliminary data.</text>
</comment>
<dbReference type="EMBL" id="JBBNAG010000003">
    <property type="protein sequence ID" value="KAK9148236.1"/>
    <property type="molecule type" value="Genomic_DNA"/>
</dbReference>
<name>A0AAP0K905_9MAGN</name>
<protein>
    <submittedName>
        <fullName evidence="1">Uncharacterized protein</fullName>
    </submittedName>
</protein>
<proteinExistence type="predicted"/>
<gene>
    <name evidence="1" type="ORF">Scep_006993</name>
</gene>
<dbReference type="Proteomes" id="UP001419268">
    <property type="component" value="Unassembled WGS sequence"/>
</dbReference>
<evidence type="ECO:0000313" key="2">
    <source>
        <dbReference type="Proteomes" id="UP001419268"/>
    </source>
</evidence>
<organism evidence="1 2">
    <name type="scientific">Stephania cephalantha</name>
    <dbReference type="NCBI Taxonomy" id="152367"/>
    <lineage>
        <taxon>Eukaryota</taxon>
        <taxon>Viridiplantae</taxon>
        <taxon>Streptophyta</taxon>
        <taxon>Embryophyta</taxon>
        <taxon>Tracheophyta</taxon>
        <taxon>Spermatophyta</taxon>
        <taxon>Magnoliopsida</taxon>
        <taxon>Ranunculales</taxon>
        <taxon>Menispermaceae</taxon>
        <taxon>Menispermoideae</taxon>
        <taxon>Cissampelideae</taxon>
        <taxon>Stephania</taxon>
    </lineage>
</organism>